<dbReference type="Proteomes" id="UP001358586">
    <property type="component" value="Chromosome 8"/>
</dbReference>
<dbReference type="EMBL" id="JARKNE010000008">
    <property type="protein sequence ID" value="KAK5812124.1"/>
    <property type="molecule type" value="Genomic_DNA"/>
</dbReference>
<organism evidence="1 2">
    <name type="scientific">Gossypium arboreum</name>
    <name type="common">Tree cotton</name>
    <name type="synonym">Gossypium nanking</name>
    <dbReference type="NCBI Taxonomy" id="29729"/>
    <lineage>
        <taxon>Eukaryota</taxon>
        <taxon>Viridiplantae</taxon>
        <taxon>Streptophyta</taxon>
        <taxon>Embryophyta</taxon>
        <taxon>Tracheophyta</taxon>
        <taxon>Spermatophyta</taxon>
        <taxon>Magnoliopsida</taxon>
        <taxon>eudicotyledons</taxon>
        <taxon>Gunneridae</taxon>
        <taxon>Pentapetalae</taxon>
        <taxon>rosids</taxon>
        <taxon>malvids</taxon>
        <taxon>Malvales</taxon>
        <taxon>Malvaceae</taxon>
        <taxon>Malvoideae</taxon>
        <taxon>Gossypium</taxon>
    </lineage>
</organism>
<reference evidence="1 2" key="1">
    <citation type="submission" date="2023-03" db="EMBL/GenBank/DDBJ databases">
        <title>WGS of Gossypium arboreum.</title>
        <authorList>
            <person name="Yu D."/>
        </authorList>
    </citation>
    <scope>NUCLEOTIDE SEQUENCE [LARGE SCALE GENOMIC DNA]</scope>
    <source>
        <tissue evidence="1">Leaf</tissue>
    </source>
</reference>
<comment type="caution">
    <text evidence="1">The sequence shown here is derived from an EMBL/GenBank/DDBJ whole genome shotgun (WGS) entry which is preliminary data.</text>
</comment>
<evidence type="ECO:0000313" key="1">
    <source>
        <dbReference type="EMBL" id="KAK5812124.1"/>
    </source>
</evidence>
<keyword evidence="2" id="KW-1185">Reference proteome</keyword>
<accession>A0ABR0P3H0</accession>
<name>A0ABR0P3H0_GOSAR</name>
<proteinExistence type="predicted"/>
<gene>
    <name evidence="1" type="ORF">PVK06_027535</name>
</gene>
<sequence>MRKTKLGVCRLIYVIPGAVSGHDIECDVDQWLSASVVVVCLVTTIVSTSQSNRPIHVPIGNENHGPSYVGLPEELEDFRLLLDQRSQAKKIHISGHLCPPNLHPHADVDVDPDVWPDAEACTTTDEDIATDAHAAVDASINVEDNANVLGIWGTLLLHIDSDTNADRITILLGWFISITIGHGSGGYTMGA</sequence>
<protein>
    <submittedName>
        <fullName evidence="1">Uncharacterized protein</fullName>
    </submittedName>
</protein>
<evidence type="ECO:0000313" key="2">
    <source>
        <dbReference type="Proteomes" id="UP001358586"/>
    </source>
</evidence>